<evidence type="ECO:0000313" key="2">
    <source>
        <dbReference type="Proteomes" id="UP000288805"/>
    </source>
</evidence>
<organism evidence="1 2">
    <name type="scientific">Vitis vinifera</name>
    <name type="common">Grape</name>
    <dbReference type="NCBI Taxonomy" id="29760"/>
    <lineage>
        <taxon>Eukaryota</taxon>
        <taxon>Viridiplantae</taxon>
        <taxon>Streptophyta</taxon>
        <taxon>Embryophyta</taxon>
        <taxon>Tracheophyta</taxon>
        <taxon>Spermatophyta</taxon>
        <taxon>Magnoliopsida</taxon>
        <taxon>eudicotyledons</taxon>
        <taxon>Gunneridae</taxon>
        <taxon>Pentapetalae</taxon>
        <taxon>rosids</taxon>
        <taxon>Vitales</taxon>
        <taxon>Vitaceae</taxon>
        <taxon>Viteae</taxon>
        <taxon>Vitis</taxon>
    </lineage>
</organism>
<reference evidence="1 2" key="1">
    <citation type="journal article" date="2018" name="PLoS Genet.">
        <title>Population sequencing reveals clonal diversity and ancestral inbreeding in the grapevine cultivar Chardonnay.</title>
        <authorList>
            <person name="Roach M.J."/>
            <person name="Johnson D.L."/>
            <person name="Bohlmann J."/>
            <person name="van Vuuren H.J."/>
            <person name="Jones S.J."/>
            <person name="Pretorius I.S."/>
            <person name="Schmidt S.A."/>
            <person name="Borneman A.R."/>
        </authorList>
    </citation>
    <scope>NUCLEOTIDE SEQUENCE [LARGE SCALE GENOMIC DNA]</scope>
    <source>
        <strain evidence="2">cv. Chardonnay</strain>
        <tissue evidence="1">Leaf</tissue>
    </source>
</reference>
<name>A0A438C4L5_VITVI</name>
<sequence length="278" mass="30801">MGCANLEGVVRISHNTRTSLEQLSSEGHIFLISAQNRTGNHYVTVAGPSGFVWIAPEGVQSPIAIRFSIDGCQGILEVRHIAQALHIPFQPEDPEQFRQWRKFIGRSYRTANAIPSLFLGLSSIYWSIWATLLSPISSATTITESIFTINQWTQLAERNSAESTPEAAPPRLVLQYQHSLTRHTTPPVLPVAPPPSLDFITISGSEFRGMHLGLAPPQTDIPRPLELRAPVEEMIPAKETITTDVSPQATHETGPRAIMSTREPRSLIISLYCIYLVY</sequence>
<dbReference type="Proteomes" id="UP000288805">
    <property type="component" value="Unassembled WGS sequence"/>
</dbReference>
<protein>
    <submittedName>
        <fullName evidence="1">Uncharacterized protein</fullName>
    </submittedName>
</protein>
<gene>
    <name evidence="1" type="ORF">CK203_106153</name>
</gene>
<comment type="caution">
    <text evidence="1">The sequence shown here is derived from an EMBL/GenBank/DDBJ whole genome shotgun (WGS) entry which is preliminary data.</text>
</comment>
<evidence type="ECO:0000313" key="1">
    <source>
        <dbReference type="EMBL" id="RVW18202.1"/>
    </source>
</evidence>
<dbReference type="EMBL" id="QGNW01002544">
    <property type="protein sequence ID" value="RVW18202.1"/>
    <property type="molecule type" value="Genomic_DNA"/>
</dbReference>
<accession>A0A438C4L5</accession>
<dbReference type="AlphaFoldDB" id="A0A438C4L5"/>
<proteinExistence type="predicted"/>